<dbReference type="InterPro" id="IPR001138">
    <property type="entry name" value="Zn2Cys6_DnaBD"/>
</dbReference>
<evidence type="ECO:0000313" key="8">
    <source>
        <dbReference type="EMBL" id="KEY67157.1"/>
    </source>
</evidence>
<keyword evidence="5" id="KW-0539">Nucleus</keyword>
<evidence type="ECO:0000313" key="9">
    <source>
        <dbReference type="Proteomes" id="UP000028045"/>
    </source>
</evidence>
<feature type="domain" description="Zn(2)-C6 fungal-type" evidence="7">
    <location>
        <begin position="27"/>
        <end position="57"/>
    </location>
</feature>
<organism evidence="8 9">
    <name type="scientific">Stachybotrys chartarum (strain CBS 109288 / IBT 7711)</name>
    <name type="common">Toxic black mold</name>
    <name type="synonym">Stilbospora chartarum</name>
    <dbReference type="NCBI Taxonomy" id="1280523"/>
    <lineage>
        <taxon>Eukaryota</taxon>
        <taxon>Fungi</taxon>
        <taxon>Dikarya</taxon>
        <taxon>Ascomycota</taxon>
        <taxon>Pezizomycotina</taxon>
        <taxon>Sordariomycetes</taxon>
        <taxon>Hypocreomycetidae</taxon>
        <taxon>Hypocreales</taxon>
        <taxon>Stachybotryaceae</taxon>
        <taxon>Stachybotrys</taxon>
    </lineage>
</organism>
<dbReference type="HOGENOM" id="CLU_011017_1_1_1"/>
<dbReference type="OrthoDB" id="4456959at2759"/>
<dbReference type="CDD" id="cd12148">
    <property type="entry name" value="fungal_TF_MHR"/>
    <property type="match status" value="1"/>
</dbReference>
<evidence type="ECO:0000256" key="1">
    <source>
        <dbReference type="ARBA" id="ARBA00004123"/>
    </source>
</evidence>
<dbReference type="PROSITE" id="PS00463">
    <property type="entry name" value="ZN2_CY6_FUNGAL_1"/>
    <property type="match status" value="1"/>
</dbReference>
<proteinExistence type="predicted"/>
<keyword evidence="3" id="KW-0805">Transcription regulation</keyword>
<evidence type="ECO:0000256" key="2">
    <source>
        <dbReference type="ARBA" id="ARBA00022723"/>
    </source>
</evidence>
<dbReference type="PANTHER" id="PTHR47338:SF10">
    <property type="entry name" value="TRANSCRIPTION FACTOR DOMAIN-CONTAINING PROTEIN-RELATED"/>
    <property type="match status" value="1"/>
</dbReference>
<feature type="compositionally biased region" description="Low complexity" evidence="6">
    <location>
        <begin position="773"/>
        <end position="789"/>
    </location>
</feature>
<evidence type="ECO:0000256" key="3">
    <source>
        <dbReference type="ARBA" id="ARBA00023015"/>
    </source>
</evidence>
<dbReference type="Gene3D" id="4.10.240.10">
    <property type="entry name" value="Zn(2)-C6 fungal-type DNA-binding domain"/>
    <property type="match status" value="1"/>
</dbReference>
<sequence>MAATSGETGTVPANIFGSAPQPMEPLACVACRGRKLKCDRMKPACARCIKFDVRCVYPESRRKPAARRRNVKELEARLAQVEDFLKEVNKPADGQGRPSSSGDLGDRISAEADIDVDFNLNVDVDVEAEVDAGENVLSYDFNFDDTPPIQQDAGQGQIPQQVPSSSGFGFSDSPNLDFGDGALISMGLSEHLPPMQMMQELNSAFFRLHYHYNPVIHPDRYLCAFYGAPMSKPPMCLQYAVWALGSLGNDKYAQYSDGSGEHTVTVSHAQAWVLIATYEAKLMLFTRAAVSTSRAIKLIHIMGLHRVDADASHLPMVLPSAENWAALEERRRVFWGAFVIDSHAAIATGCPCLIYLHDVTTRLPASDEAFKSGTEEKTAWVEDVFSGAPYSGFASTIAICHIFKLIVAHVHRLKNDGQGNDLANGSFWTNHRDLDNKLSSLFMFLPDKFCLPQNARDPTAVNMNLSLHAGVICLHHAAIEMACKYRLPESLRKACMNRLRTAAEGIAGIIRMTCYDHPAFTSPLGGITLYVATTVYTYSAKSDPTSGLSSVDHSNLDVILRAAEATAWAVPITRRFIRQVCRDIERNNLTSMMKFPVLTKFRESFNQEDDYIPVIARSHVVEFSREPGVFFQTLLGEKTVHSENADADARPVNNEPSALDPPFSYSEAVSMTCYQGLVGAASRNLETDLTTEAADYLGTWGTSGVGCALDKTTPSLASGIEPSRNKHMDAHSYVKRWIPRPTGTNGQAPPFGDALPDRTNSSASSPQNRGARTETQSTSSHTSPTTGQSNKADDGKDDFCTFPGHSNIPMSQATGADFALQTEGAGVYAMPGDGIDPWDMLGMHNQFLN</sequence>
<dbReference type="GO" id="GO:0000981">
    <property type="term" value="F:DNA-binding transcription factor activity, RNA polymerase II-specific"/>
    <property type="evidence" value="ECO:0007669"/>
    <property type="project" value="InterPro"/>
</dbReference>
<dbReference type="PROSITE" id="PS50048">
    <property type="entry name" value="ZN2_CY6_FUNGAL_2"/>
    <property type="match status" value="1"/>
</dbReference>
<evidence type="ECO:0000256" key="6">
    <source>
        <dbReference type="SAM" id="MobiDB-lite"/>
    </source>
</evidence>
<dbReference type="Pfam" id="PF04082">
    <property type="entry name" value="Fungal_trans"/>
    <property type="match status" value="1"/>
</dbReference>
<dbReference type="GO" id="GO:0008270">
    <property type="term" value="F:zinc ion binding"/>
    <property type="evidence" value="ECO:0007669"/>
    <property type="project" value="InterPro"/>
</dbReference>
<accession>A0A084APC8</accession>
<evidence type="ECO:0000256" key="5">
    <source>
        <dbReference type="ARBA" id="ARBA00023242"/>
    </source>
</evidence>
<protein>
    <recommendedName>
        <fullName evidence="7">Zn(2)-C6 fungal-type domain-containing protein</fullName>
    </recommendedName>
</protein>
<dbReference type="Pfam" id="PF00172">
    <property type="entry name" value="Zn_clus"/>
    <property type="match status" value="1"/>
</dbReference>
<dbReference type="InterPro" id="IPR007219">
    <property type="entry name" value="XnlR_reg_dom"/>
</dbReference>
<dbReference type="SUPFAM" id="SSF57701">
    <property type="entry name" value="Zn2/Cys6 DNA-binding domain"/>
    <property type="match status" value="1"/>
</dbReference>
<feature type="compositionally biased region" description="Polar residues" evidence="6">
    <location>
        <begin position="758"/>
        <end position="770"/>
    </location>
</feature>
<dbReference type="GO" id="GO:0005634">
    <property type="term" value="C:nucleus"/>
    <property type="evidence" value="ECO:0007669"/>
    <property type="project" value="UniProtKB-SubCell"/>
</dbReference>
<dbReference type="InterPro" id="IPR050815">
    <property type="entry name" value="TF_fung"/>
</dbReference>
<keyword evidence="4" id="KW-0804">Transcription</keyword>
<dbReference type="PANTHER" id="PTHR47338">
    <property type="entry name" value="ZN(II)2CYS6 TRANSCRIPTION FACTOR (EUROFUNG)-RELATED"/>
    <property type="match status" value="1"/>
</dbReference>
<dbReference type="EMBL" id="KL648629">
    <property type="protein sequence ID" value="KEY67157.1"/>
    <property type="molecule type" value="Genomic_DNA"/>
</dbReference>
<dbReference type="CDD" id="cd00067">
    <property type="entry name" value="GAL4"/>
    <property type="match status" value="1"/>
</dbReference>
<reference evidence="8 9" key="1">
    <citation type="journal article" date="2014" name="BMC Genomics">
        <title>Comparative genome sequencing reveals chemotype-specific gene clusters in the toxigenic black mold Stachybotrys.</title>
        <authorList>
            <person name="Semeiks J."/>
            <person name="Borek D."/>
            <person name="Otwinowski Z."/>
            <person name="Grishin N.V."/>
        </authorList>
    </citation>
    <scope>NUCLEOTIDE SEQUENCE [LARGE SCALE GENOMIC DNA]</scope>
    <source>
        <strain evidence="9">CBS 109288 / IBT 7711</strain>
    </source>
</reference>
<dbReference type="AlphaFoldDB" id="A0A084APC8"/>
<gene>
    <name evidence="8" type="ORF">S7711_03017</name>
</gene>
<dbReference type="SMART" id="SM00066">
    <property type="entry name" value="GAL4"/>
    <property type="match status" value="1"/>
</dbReference>
<dbReference type="GO" id="GO:0006351">
    <property type="term" value="P:DNA-templated transcription"/>
    <property type="evidence" value="ECO:0007669"/>
    <property type="project" value="InterPro"/>
</dbReference>
<feature type="region of interest" description="Disordered" evidence="6">
    <location>
        <begin position="86"/>
        <end position="106"/>
    </location>
</feature>
<comment type="subcellular location">
    <subcellularLocation>
        <location evidence="1">Nucleus</location>
    </subcellularLocation>
</comment>
<feature type="region of interest" description="Disordered" evidence="6">
    <location>
        <begin position="738"/>
        <end position="808"/>
    </location>
</feature>
<dbReference type="GO" id="GO:0003677">
    <property type="term" value="F:DNA binding"/>
    <property type="evidence" value="ECO:0007669"/>
    <property type="project" value="InterPro"/>
</dbReference>
<keyword evidence="9" id="KW-1185">Reference proteome</keyword>
<evidence type="ECO:0000256" key="4">
    <source>
        <dbReference type="ARBA" id="ARBA00023163"/>
    </source>
</evidence>
<name>A0A084APC8_STACB</name>
<dbReference type="Proteomes" id="UP000028045">
    <property type="component" value="Unassembled WGS sequence"/>
</dbReference>
<dbReference type="SMART" id="SM00906">
    <property type="entry name" value="Fungal_trans"/>
    <property type="match status" value="1"/>
</dbReference>
<keyword evidence="2" id="KW-0479">Metal-binding</keyword>
<dbReference type="InterPro" id="IPR036864">
    <property type="entry name" value="Zn2-C6_fun-type_DNA-bd_sf"/>
</dbReference>
<evidence type="ECO:0000259" key="7">
    <source>
        <dbReference type="PROSITE" id="PS50048"/>
    </source>
</evidence>